<dbReference type="AlphaFoldDB" id="A0A699GDT0"/>
<evidence type="ECO:0000259" key="2">
    <source>
        <dbReference type="Pfam" id="PF08521"/>
    </source>
</evidence>
<feature type="compositionally biased region" description="Basic residues" evidence="1">
    <location>
        <begin position="310"/>
        <end position="335"/>
    </location>
</feature>
<feature type="compositionally biased region" description="Basic residues" evidence="1">
    <location>
        <begin position="83"/>
        <end position="100"/>
    </location>
</feature>
<dbReference type="EMBL" id="BKCJ010000001">
    <property type="protein sequence ID" value="GEU28119.1"/>
    <property type="molecule type" value="Genomic_DNA"/>
</dbReference>
<proteinExistence type="predicted"/>
<reference evidence="3" key="1">
    <citation type="journal article" date="2019" name="Sci. Rep.">
        <title>Draft genome of Tanacetum cinerariifolium, the natural source of mosquito coil.</title>
        <authorList>
            <person name="Yamashiro T."/>
            <person name="Shiraishi A."/>
            <person name="Satake H."/>
            <person name="Nakayama K."/>
        </authorList>
    </citation>
    <scope>NUCLEOTIDE SEQUENCE</scope>
</reference>
<feature type="compositionally biased region" description="Low complexity" evidence="1">
    <location>
        <begin position="30"/>
        <end position="44"/>
    </location>
</feature>
<evidence type="ECO:0000313" key="3">
    <source>
        <dbReference type="EMBL" id="GEU28119.1"/>
    </source>
</evidence>
<feature type="compositionally biased region" description="Basic and acidic residues" evidence="1">
    <location>
        <begin position="355"/>
        <end position="366"/>
    </location>
</feature>
<name>A0A699GDT0_TANCI</name>
<comment type="caution">
    <text evidence="3">The sequence shown here is derived from an EMBL/GenBank/DDBJ whole genome shotgun (WGS) entry which is preliminary data.</text>
</comment>
<feature type="compositionally biased region" description="Low complexity" evidence="1">
    <location>
        <begin position="484"/>
        <end position="501"/>
    </location>
</feature>
<feature type="compositionally biased region" description="Basic residues" evidence="1">
    <location>
        <begin position="592"/>
        <end position="605"/>
    </location>
</feature>
<feature type="compositionally biased region" description="Basic residues" evidence="1">
    <location>
        <begin position="55"/>
        <end position="66"/>
    </location>
</feature>
<feature type="region of interest" description="Disordered" evidence="1">
    <location>
        <begin position="308"/>
        <end position="372"/>
    </location>
</feature>
<feature type="compositionally biased region" description="Low complexity" evidence="1">
    <location>
        <begin position="101"/>
        <end position="126"/>
    </location>
</feature>
<feature type="domain" description="Two-component sensor kinase N-terminal" evidence="2">
    <location>
        <begin position="241"/>
        <end position="303"/>
    </location>
</feature>
<feature type="compositionally biased region" description="Basic residues" evidence="1">
    <location>
        <begin position="613"/>
        <end position="639"/>
    </location>
</feature>
<feature type="region of interest" description="Disordered" evidence="1">
    <location>
        <begin position="1"/>
        <end position="223"/>
    </location>
</feature>
<gene>
    <name evidence="3" type="ORF">Tci_000097</name>
</gene>
<protein>
    <recommendedName>
        <fullName evidence="2">Two-component sensor kinase N-terminal domain-containing protein</fullName>
    </recommendedName>
</protein>
<feature type="compositionally biased region" description="Basic residues" evidence="1">
    <location>
        <begin position="172"/>
        <end position="201"/>
    </location>
</feature>
<evidence type="ECO:0000256" key="1">
    <source>
        <dbReference type="SAM" id="MobiDB-lite"/>
    </source>
</evidence>
<dbReference type="Pfam" id="PF08521">
    <property type="entry name" value="2CSK_N"/>
    <property type="match status" value="1"/>
</dbReference>
<organism evidence="3">
    <name type="scientific">Tanacetum cinerariifolium</name>
    <name type="common">Dalmatian daisy</name>
    <name type="synonym">Chrysanthemum cinerariifolium</name>
    <dbReference type="NCBI Taxonomy" id="118510"/>
    <lineage>
        <taxon>Eukaryota</taxon>
        <taxon>Viridiplantae</taxon>
        <taxon>Streptophyta</taxon>
        <taxon>Embryophyta</taxon>
        <taxon>Tracheophyta</taxon>
        <taxon>Spermatophyta</taxon>
        <taxon>Magnoliopsida</taxon>
        <taxon>eudicotyledons</taxon>
        <taxon>Gunneridae</taxon>
        <taxon>Pentapetalae</taxon>
        <taxon>asterids</taxon>
        <taxon>campanulids</taxon>
        <taxon>Asterales</taxon>
        <taxon>Asteraceae</taxon>
        <taxon>Asteroideae</taxon>
        <taxon>Anthemideae</taxon>
        <taxon>Anthemidinae</taxon>
        <taxon>Tanacetum</taxon>
    </lineage>
</organism>
<feature type="compositionally biased region" description="Basic and acidic residues" evidence="1">
    <location>
        <begin position="553"/>
        <end position="563"/>
    </location>
</feature>
<feature type="region of interest" description="Disordered" evidence="1">
    <location>
        <begin position="390"/>
        <end position="412"/>
    </location>
</feature>
<sequence>MRGRYGAVHARVRPADPGPGTAQAVRPGSAAPAARARFAAAGADPDGGRFDRAARQRPRPGRRRLHGQAVRPVRAGSAGARPHPPRCRRRRHRHQARPAHVRPGGPQRPHQRPDAGPVRARAGPAGNPVGPHRPPGLQGAAGRPPVRMGRGSEQQRHRSVCAPLAQEDRGGRRAHRHRARPRLQPGKIHRRRQGRGNRGRRQVNPEAADDTPDYQPPAVEPDESMQRSLFGEILDWMLAPLLLLWPMSIAITYLVAKSIANQPFDHALEDSVTVLAQQVRSVDGKLVKGLSGSARDILRADDRTLSQRQYARHAGARGLHSHPPRPQRRRHRRLRAIAAGADPGGRDAGQARPPGQRDHQGRDPAAVHHPAHRAGPGMVCAVARPETAGAAAGAHPRAQLGRPQPHCLEPGARGNLAAGALAQRDAGPAVANHRHAETLHCRRRPPDAHPAGRHAHAVRTGAAPDRPRRNPPLARATGQELADGHPAGEPAAGPGPRGKPAANRHRPAAAGIVGPGPQRRARLGAGIVHPEYRPRLRRTAGAGADRGRPHHVARADLEPDRQRAALHPRRRQRDRARADRRRRPCAAGGGRHGARHSPGRARARVRTFLPHSRQYRRRQRPGPGHRARNRPPAWRRGRRIQQPARAAGQISGQPVPADLPAAACAGRPRRKRTTVLWIKPFAAITGTTPAA</sequence>
<dbReference type="InterPro" id="IPR013727">
    <property type="entry name" value="2CSK_N"/>
</dbReference>
<feature type="compositionally biased region" description="Basic residues" evidence="1">
    <location>
        <begin position="564"/>
        <end position="584"/>
    </location>
</feature>
<accession>A0A699GDT0</accession>
<feature type="region of interest" description="Disordered" evidence="1">
    <location>
        <begin position="442"/>
        <end position="520"/>
    </location>
</feature>
<feature type="region of interest" description="Disordered" evidence="1">
    <location>
        <begin position="532"/>
        <end position="667"/>
    </location>
</feature>